<dbReference type="InterPro" id="IPR050469">
    <property type="entry name" value="Diguanylate_Cyclase"/>
</dbReference>
<keyword evidence="1" id="KW-1133">Transmembrane helix</keyword>
<organism evidence="3 4">
    <name type="scientific">Arthrobacter subterraneus</name>
    <dbReference type="NCBI Taxonomy" id="335973"/>
    <lineage>
        <taxon>Bacteria</taxon>
        <taxon>Bacillati</taxon>
        <taxon>Actinomycetota</taxon>
        <taxon>Actinomycetes</taxon>
        <taxon>Micrococcales</taxon>
        <taxon>Micrococcaceae</taxon>
        <taxon>Arthrobacter</taxon>
    </lineage>
</organism>
<dbReference type="InterPro" id="IPR029787">
    <property type="entry name" value="Nucleotide_cyclase"/>
</dbReference>
<dbReference type="STRING" id="335973.SAMN04488693_104191"/>
<dbReference type="GO" id="GO:0005886">
    <property type="term" value="C:plasma membrane"/>
    <property type="evidence" value="ECO:0007669"/>
    <property type="project" value="TreeGrafter"/>
</dbReference>
<dbReference type="AlphaFoldDB" id="A0A1G8GMT3"/>
<feature type="transmembrane region" description="Helical" evidence="1">
    <location>
        <begin position="21"/>
        <end position="43"/>
    </location>
</feature>
<feature type="transmembrane region" description="Helical" evidence="1">
    <location>
        <begin position="126"/>
        <end position="144"/>
    </location>
</feature>
<feature type="transmembrane region" description="Helical" evidence="1">
    <location>
        <begin position="100"/>
        <end position="119"/>
    </location>
</feature>
<dbReference type="SUPFAM" id="SSF55073">
    <property type="entry name" value="Nucleotide cyclase"/>
    <property type="match status" value="1"/>
</dbReference>
<dbReference type="PROSITE" id="PS50887">
    <property type="entry name" value="GGDEF"/>
    <property type="match status" value="1"/>
</dbReference>
<dbReference type="GO" id="GO:0043709">
    <property type="term" value="P:cell adhesion involved in single-species biofilm formation"/>
    <property type="evidence" value="ECO:0007669"/>
    <property type="project" value="TreeGrafter"/>
</dbReference>
<dbReference type="NCBIfam" id="TIGR00254">
    <property type="entry name" value="GGDEF"/>
    <property type="match status" value="1"/>
</dbReference>
<reference evidence="3 4" key="1">
    <citation type="submission" date="2016-10" db="EMBL/GenBank/DDBJ databases">
        <authorList>
            <person name="de Groot N.N."/>
        </authorList>
    </citation>
    <scope>NUCLEOTIDE SEQUENCE [LARGE SCALE GENOMIC DNA]</scope>
    <source>
        <strain evidence="3 4">NP_1H</strain>
    </source>
</reference>
<dbReference type="EMBL" id="FNDT01000004">
    <property type="protein sequence ID" value="SDH95692.1"/>
    <property type="molecule type" value="Genomic_DNA"/>
</dbReference>
<evidence type="ECO:0000256" key="1">
    <source>
        <dbReference type="SAM" id="Phobius"/>
    </source>
</evidence>
<keyword evidence="1" id="KW-0812">Transmembrane</keyword>
<dbReference type="Proteomes" id="UP000199258">
    <property type="component" value="Unassembled WGS sequence"/>
</dbReference>
<keyword evidence="4" id="KW-1185">Reference proteome</keyword>
<feature type="transmembrane region" description="Helical" evidence="1">
    <location>
        <begin position="75"/>
        <end position="94"/>
    </location>
</feature>
<feature type="transmembrane region" description="Helical" evidence="1">
    <location>
        <begin position="49"/>
        <end position="68"/>
    </location>
</feature>
<dbReference type="SMART" id="SM00267">
    <property type="entry name" value="GGDEF"/>
    <property type="match status" value="1"/>
</dbReference>
<accession>A0A1G8GMT3</accession>
<keyword evidence="1" id="KW-0472">Membrane</keyword>
<dbReference type="GO" id="GO:0052621">
    <property type="term" value="F:diguanylate cyclase activity"/>
    <property type="evidence" value="ECO:0007669"/>
    <property type="project" value="TreeGrafter"/>
</dbReference>
<feature type="domain" description="GGDEF" evidence="2">
    <location>
        <begin position="209"/>
        <end position="338"/>
    </location>
</feature>
<name>A0A1G8GMT3_9MICC</name>
<dbReference type="GO" id="GO:1902201">
    <property type="term" value="P:negative regulation of bacterial-type flagellum-dependent cell motility"/>
    <property type="evidence" value="ECO:0007669"/>
    <property type="project" value="TreeGrafter"/>
</dbReference>
<dbReference type="InterPro" id="IPR000160">
    <property type="entry name" value="GGDEF_dom"/>
</dbReference>
<protein>
    <submittedName>
        <fullName evidence="3">Diguanylate cyclase (GGDEF) domain-containing protein</fullName>
    </submittedName>
</protein>
<dbReference type="Gene3D" id="3.30.70.270">
    <property type="match status" value="1"/>
</dbReference>
<sequence>MVQAWFRRSRPFPYSREVAGAAMALFYVMGGITILLVLIFPHPSALNEGVLLVLGAPSILIGGGVYLLRRRLPVAALPWLLAAGTVIITLSILLGGSGPATLAFSFFYLWVVIYALLFLAPMVATLHIGLAAAAYGAALIWLAQPEGGTITAFEPTVVVIVIAVTGGVILWLSRARDRSEIDPLTLAANRRGLDRILDAALQEAEAAREVLVVGIIDVDHFKEVNDVLGHAAGDQLLEELARGWRAALRATDTLGRIGGDEFVVVLPGCSRGDAAPILERLRLAALNLETTCSVGGALLEPEDSASLLLGRADTALYRAKSQAATAWSGRGLPRVPDPAPAGRARGLWVSVPGAPRMALPDRT</sequence>
<dbReference type="CDD" id="cd01949">
    <property type="entry name" value="GGDEF"/>
    <property type="match status" value="1"/>
</dbReference>
<dbReference type="PANTHER" id="PTHR45138:SF9">
    <property type="entry name" value="DIGUANYLATE CYCLASE DGCM-RELATED"/>
    <property type="match status" value="1"/>
</dbReference>
<proteinExistence type="predicted"/>
<feature type="transmembrane region" description="Helical" evidence="1">
    <location>
        <begin position="150"/>
        <end position="172"/>
    </location>
</feature>
<evidence type="ECO:0000259" key="2">
    <source>
        <dbReference type="PROSITE" id="PS50887"/>
    </source>
</evidence>
<dbReference type="PANTHER" id="PTHR45138">
    <property type="entry name" value="REGULATORY COMPONENTS OF SENSORY TRANSDUCTION SYSTEM"/>
    <property type="match status" value="1"/>
</dbReference>
<gene>
    <name evidence="3" type="ORF">SAMN04488693_104191</name>
</gene>
<evidence type="ECO:0000313" key="3">
    <source>
        <dbReference type="EMBL" id="SDH95692.1"/>
    </source>
</evidence>
<dbReference type="Pfam" id="PF00990">
    <property type="entry name" value="GGDEF"/>
    <property type="match status" value="1"/>
</dbReference>
<dbReference type="InterPro" id="IPR043128">
    <property type="entry name" value="Rev_trsase/Diguanyl_cyclase"/>
</dbReference>
<evidence type="ECO:0000313" key="4">
    <source>
        <dbReference type="Proteomes" id="UP000199258"/>
    </source>
</evidence>